<dbReference type="Gene3D" id="3.30.60.10">
    <property type="entry name" value="Endochitinase-like"/>
    <property type="match status" value="2"/>
</dbReference>
<feature type="disulfide bond" evidence="5 6">
    <location>
        <begin position="63"/>
        <end position="75"/>
    </location>
</feature>
<dbReference type="GO" id="GO:0016998">
    <property type="term" value="P:cell wall macromolecule catabolic process"/>
    <property type="evidence" value="ECO:0007669"/>
    <property type="project" value="InterPro"/>
</dbReference>
<proteinExistence type="predicted"/>
<evidence type="ECO:0000256" key="4">
    <source>
        <dbReference type="ARBA" id="ARBA00023157"/>
    </source>
</evidence>
<feature type="disulfide bond" evidence="5">
    <location>
        <begin position="203"/>
        <end position="210"/>
    </location>
</feature>
<dbReference type="Gramene" id="FCD_00023384-RA">
    <property type="protein sequence ID" value="FCD_00023384-RA:cds"/>
    <property type="gene ID" value="FCD_00023384"/>
</dbReference>
<evidence type="ECO:0000313" key="8">
    <source>
        <dbReference type="EMBL" id="GMN59374.1"/>
    </source>
</evidence>
<feature type="disulfide bond" evidence="6">
    <location>
        <begin position="40"/>
        <end position="44"/>
    </location>
</feature>
<dbReference type="PIRSF" id="PIRSF001060">
    <property type="entry name" value="Endochitinase"/>
    <property type="match status" value="1"/>
</dbReference>
<dbReference type="InterPro" id="IPR036861">
    <property type="entry name" value="Endochitinase-like_sf"/>
</dbReference>
<dbReference type="Gene3D" id="1.10.530.10">
    <property type="match status" value="1"/>
</dbReference>
<evidence type="ECO:0000256" key="6">
    <source>
        <dbReference type="PROSITE-ProRule" id="PRU00261"/>
    </source>
</evidence>
<evidence type="ECO:0000313" key="9">
    <source>
        <dbReference type="Proteomes" id="UP001187192"/>
    </source>
</evidence>
<dbReference type="InterPro" id="IPR001002">
    <property type="entry name" value="Chitin-bd_1"/>
</dbReference>
<dbReference type="Pfam" id="PF00187">
    <property type="entry name" value="Chitin_bind_1"/>
    <property type="match status" value="1"/>
</dbReference>
<feature type="disulfide bond" evidence="5">
    <location>
        <begin position="127"/>
        <end position="186"/>
    </location>
</feature>
<keyword evidence="4 5" id="KW-1015">Disulfide bond</keyword>
<feature type="disulfide bond" evidence="5 6">
    <location>
        <begin position="54"/>
        <end position="69"/>
    </location>
</feature>
<dbReference type="Pfam" id="PF00182">
    <property type="entry name" value="Glyco_hydro_19"/>
    <property type="match status" value="1"/>
</dbReference>
<feature type="disulfide bond" evidence="6">
    <location>
        <begin position="7"/>
        <end position="22"/>
    </location>
</feature>
<dbReference type="Gene3D" id="3.30.20.10">
    <property type="entry name" value="Endochitinase, domain 2"/>
    <property type="match status" value="1"/>
</dbReference>
<dbReference type="SMART" id="SM00270">
    <property type="entry name" value="ChtBD1"/>
    <property type="match status" value="2"/>
</dbReference>
<gene>
    <name evidence="8" type="ORF">TIFTF001_028486</name>
</gene>
<keyword evidence="3" id="KW-0611">Plant defense</keyword>
<feature type="disulfide bond" evidence="6">
    <location>
        <begin position="16"/>
        <end position="28"/>
    </location>
</feature>
<dbReference type="GO" id="GO:0006032">
    <property type="term" value="P:chitin catabolic process"/>
    <property type="evidence" value="ECO:0007669"/>
    <property type="project" value="InterPro"/>
</dbReference>
<sequence>MVSAQECESQAYDAICLDQQCCSIDGYCGITAAYCGDSTCQRKCWSEERADQRCGASFGHPPCGKNRCCSIHGWCGEGPFYCVQAVCDYQCWDSSLSYYVSRNTENSISKILSKSLFDEMFKHRKDCPSQGFYSYDAFINAAASFPMVAQVISQLVRGNLLLSVLKPLKQPQRWIESLDPYAWGYCHISTTIATDTDTMTNYCTSTKWPCASKKNNYNYGLAGEALGLDLINNPDLVATDPVVSYKTALWFWTTRHDNKPSYPDVVINANFKPSQV</sequence>
<dbReference type="PANTHER" id="PTHR22595">
    <property type="entry name" value="CHITINASE-RELATED"/>
    <property type="match status" value="1"/>
</dbReference>
<dbReference type="GO" id="GO:0008061">
    <property type="term" value="F:chitin binding"/>
    <property type="evidence" value="ECO:0007669"/>
    <property type="project" value="UniProtKB-UniRule"/>
</dbReference>
<dbReference type="InterPro" id="IPR016283">
    <property type="entry name" value="Glyco_hydro_19"/>
</dbReference>
<dbReference type="InterPro" id="IPR000726">
    <property type="entry name" value="Glyco_hydro_19_cat"/>
</dbReference>
<keyword evidence="9" id="KW-1185">Reference proteome</keyword>
<dbReference type="CDD" id="cd00035">
    <property type="entry name" value="ChtBD1"/>
    <property type="match status" value="2"/>
</dbReference>
<feature type="disulfide bond" evidence="6">
    <location>
        <begin position="21"/>
        <end position="35"/>
    </location>
</feature>
<evidence type="ECO:0000256" key="3">
    <source>
        <dbReference type="ARBA" id="ARBA00022821"/>
    </source>
</evidence>
<dbReference type="CDD" id="cd00325">
    <property type="entry name" value="chitinase_GH19"/>
    <property type="match status" value="1"/>
</dbReference>
<organism evidence="8 9">
    <name type="scientific">Ficus carica</name>
    <name type="common">Common fig</name>
    <dbReference type="NCBI Taxonomy" id="3494"/>
    <lineage>
        <taxon>Eukaryota</taxon>
        <taxon>Viridiplantae</taxon>
        <taxon>Streptophyta</taxon>
        <taxon>Embryophyta</taxon>
        <taxon>Tracheophyta</taxon>
        <taxon>Spermatophyta</taxon>
        <taxon>Magnoliopsida</taxon>
        <taxon>eudicotyledons</taxon>
        <taxon>Gunneridae</taxon>
        <taxon>Pentapetalae</taxon>
        <taxon>rosids</taxon>
        <taxon>fabids</taxon>
        <taxon>Rosales</taxon>
        <taxon>Moraceae</taxon>
        <taxon>Ficeae</taxon>
        <taxon>Ficus</taxon>
    </lineage>
</organism>
<evidence type="ECO:0000256" key="1">
    <source>
        <dbReference type="ARBA" id="ARBA00022669"/>
    </source>
</evidence>
<dbReference type="InterPro" id="IPR023346">
    <property type="entry name" value="Lysozyme-like_dom_sf"/>
</dbReference>
<dbReference type="GO" id="GO:0005975">
    <property type="term" value="P:carbohydrate metabolic process"/>
    <property type="evidence" value="ECO:0007669"/>
    <property type="project" value="InterPro"/>
</dbReference>
<dbReference type="EMBL" id="BTGU01000086">
    <property type="protein sequence ID" value="GMN59374.1"/>
    <property type="molecule type" value="Genomic_DNA"/>
</dbReference>
<dbReference type="PANTHER" id="PTHR22595:SF79">
    <property type="entry name" value="CHITINASE 12"/>
    <property type="match status" value="1"/>
</dbReference>
<feature type="domain" description="Chitin-binding type-1" evidence="7">
    <location>
        <begin position="4"/>
        <end position="46"/>
    </location>
</feature>
<dbReference type="GO" id="GO:0050832">
    <property type="term" value="P:defense response to fungus"/>
    <property type="evidence" value="ECO:0007669"/>
    <property type="project" value="UniProtKB-ARBA"/>
</dbReference>
<name>A0AA88J067_FICCA</name>
<dbReference type="Proteomes" id="UP001187192">
    <property type="component" value="Unassembled WGS sequence"/>
</dbReference>
<reference evidence="8" key="1">
    <citation type="submission" date="2023-07" db="EMBL/GenBank/DDBJ databases">
        <title>draft genome sequence of fig (Ficus carica).</title>
        <authorList>
            <person name="Takahashi T."/>
            <person name="Nishimura K."/>
        </authorList>
    </citation>
    <scope>NUCLEOTIDE SEQUENCE</scope>
</reference>
<dbReference type="GO" id="GO:0004568">
    <property type="term" value="F:chitinase activity"/>
    <property type="evidence" value="ECO:0007669"/>
    <property type="project" value="InterPro"/>
</dbReference>
<feature type="disulfide bond" evidence="5 6">
    <location>
        <begin position="87"/>
        <end position="91"/>
    </location>
</feature>
<dbReference type="AlphaFoldDB" id="A0AA88J067"/>
<accession>A0AA88J067</accession>
<keyword evidence="2" id="KW-0732">Signal</keyword>
<evidence type="ECO:0000256" key="2">
    <source>
        <dbReference type="ARBA" id="ARBA00022729"/>
    </source>
</evidence>
<evidence type="ECO:0000256" key="5">
    <source>
        <dbReference type="PIRSR" id="PIRSR001060-2"/>
    </source>
</evidence>
<feature type="disulfide bond" evidence="5 6">
    <location>
        <begin position="68"/>
        <end position="82"/>
    </location>
</feature>
<feature type="domain" description="Chitin-binding type-1" evidence="7">
    <location>
        <begin position="51"/>
        <end position="93"/>
    </location>
</feature>
<protein>
    <recommendedName>
        <fullName evidence="7">Chitin-binding type-1 domain-containing protein</fullName>
    </recommendedName>
</protein>
<comment type="caution">
    <text evidence="8">The sequence shown here is derived from an EMBL/GenBank/DDBJ whole genome shotgun (WGS) entry which is preliminary data.</text>
</comment>
<evidence type="ECO:0000259" key="7">
    <source>
        <dbReference type="PROSITE" id="PS50941"/>
    </source>
</evidence>
<dbReference type="SUPFAM" id="SSF53955">
    <property type="entry name" value="Lysozyme-like"/>
    <property type="match status" value="1"/>
</dbReference>
<dbReference type="PROSITE" id="PS50941">
    <property type="entry name" value="CHIT_BIND_I_2"/>
    <property type="match status" value="2"/>
</dbReference>
<dbReference type="SUPFAM" id="SSF57016">
    <property type="entry name" value="Plant lectins/antimicrobial peptides"/>
    <property type="match status" value="2"/>
</dbReference>
<keyword evidence="1 6" id="KW-0147">Chitin-binding</keyword>
<dbReference type="InterPro" id="IPR018371">
    <property type="entry name" value="Chitin-binding_1_CS"/>
</dbReference>
<dbReference type="PROSITE" id="PS00026">
    <property type="entry name" value="CHIT_BIND_I_1"/>
    <property type="match status" value="2"/>
</dbReference>